<dbReference type="Proteomes" id="UP000316639">
    <property type="component" value="Unassembled WGS sequence"/>
</dbReference>
<evidence type="ECO:0000313" key="2">
    <source>
        <dbReference type="EMBL" id="TWP49302.1"/>
    </source>
</evidence>
<evidence type="ECO:0008006" key="4">
    <source>
        <dbReference type="Google" id="ProtNLM"/>
    </source>
</evidence>
<feature type="transmembrane region" description="Helical" evidence="1">
    <location>
        <begin position="12"/>
        <end position="30"/>
    </location>
</feature>
<accession>A0A563EPC6</accession>
<dbReference type="RefSeq" id="WP_146354837.1">
    <property type="nucleotide sequence ID" value="NZ_VOBR01000016.1"/>
</dbReference>
<protein>
    <recommendedName>
        <fullName evidence="4">DUF4878 domain-containing protein</fullName>
    </recommendedName>
</protein>
<dbReference type="EMBL" id="VOBR01000016">
    <property type="protein sequence ID" value="TWP49302.1"/>
    <property type="molecule type" value="Genomic_DNA"/>
</dbReference>
<proteinExistence type="predicted"/>
<reference evidence="2 3" key="1">
    <citation type="submission" date="2019-07" db="EMBL/GenBank/DDBJ databases">
        <title>Lentzea xizangensis sp. nov., isolated from Qinghai-Tibetan Plateau Soils.</title>
        <authorList>
            <person name="Huang J."/>
        </authorList>
    </citation>
    <scope>NUCLEOTIDE SEQUENCE [LARGE SCALE GENOMIC DNA]</scope>
    <source>
        <strain evidence="2 3">FXJ1.1311</strain>
    </source>
</reference>
<organism evidence="2 3">
    <name type="scientific">Lentzea tibetensis</name>
    <dbReference type="NCBI Taxonomy" id="2591470"/>
    <lineage>
        <taxon>Bacteria</taxon>
        <taxon>Bacillati</taxon>
        <taxon>Actinomycetota</taxon>
        <taxon>Actinomycetes</taxon>
        <taxon>Pseudonocardiales</taxon>
        <taxon>Pseudonocardiaceae</taxon>
        <taxon>Lentzea</taxon>
    </lineage>
</organism>
<sequence>MRRQLRNLRFWLLMFPLGWLVMVALFISQWPDPGAASPDELAGRVAESLRAHDAKKLAPLFSVGGEEIAQETTTRFTGARVVSARFSGGAVVVEFVRVDGTSGTVTMPVEETDGRWRITPVVAP</sequence>
<evidence type="ECO:0000313" key="3">
    <source>
        <dbReference type="Proteomes" id="UP000316639"/>
    </source>
</evidence>
<keyword evidence="1" id="KW-1133">Transmembrane helix</keyword>
<comment type="caution">
    <text evidence="2">The sequence shown here is derived from an EMBL/GenBank/DDBJ whole genome shotgun (WGS) entry which is preliminary data.</text>
</comment>
<dbReference type="AlphaFoldDB" id="A0A563EPC6"/>
<evidence type="ECO:0000256" key="1">
    <source>
        <dbReference type="SAM" id="Phobius"/>
    </source>
</evidence>
<keyword evidence="1" id="KW-0472">Membrane</keyword>
<gene>
    <name evidence="2" type="ORF">FKR81_24640</name>
</gene>
<dbReference type="OrthoDB" id="3635516at2"/>
<keyword evidence="3" id="KW-1185">Reference proteome</keyword>
<name>A0A563EPC6_9PSEU</name>
<keyword evidence="1" id="KW-0812">Transmembrane</keyword>